<organism evidence="1 2">
    <name type="scientific">Panagrolaimus sp. ES5</name>
    <dbReference type="NCBI Taxonomy" id="591445"/>
    <lineage>
        <taxon>Eukaryota</taxon>
        <taxon>Metazoa</taxon>
        <taxon>Ecdysozoa</taxon>
        <taxon>Nematoda</taxon>
        <taxon>Chromadorea</taxon>
        <taxon>Rhabditida</taxon>
        <taxon>Tylenchina</taxon>
        <taxon>Panagrolaimomorpha</taxon>
        <taxon>Panagrolaimoidea</taxon>
        <taxon>Panagrolaimidae</taxon>
        <taxon>Panagrolaimus</taxon>
    </lineage>
</organism>
<protein>
    <submittedName>
        <fullName evidence="2">Uncharacterized protein</fullName>
    </submittedName>
</protein>
<evidence type="ECO:0000313" key="1">
    <source>
        <dbReference type="Proteomes" id="UP000887579"/>
    </source>
</evidence>
<evidence type="ECO:0000313" key="2">
    <source>
        <dbReference type="WBParaSite" id="ES5_v2.g16246.t1"/>
    </source>
</evidence>
<name>A0AC34FH51_9BILA</name>
<dbReference type="Proteomes" id="UP000887579">
    <property type="component" value="Unplaced"/>
</dbReference>
<dbReference type="WBParaSite" id="ES5_v2.g16246.t1">
    <property type="protein sequence ID" value="ES5_v2.g16246.t1"/>
    <property type="gene ID" value="ES5_v2.g16246"/>
</dbReference>
<reference evidence="2" key="1">
    <citation type="submission" date="2022-11" db="UniProtKB">
        <authorList>
            <consortium name="WormBaseParasite"/>
        </authorList>
    </citation>
    <scope>IDENTIFICATION</scope>
</reference>
<sequence length="203" mass="22750">MNATLASPNYTTTVKAFIKQTFTNLVTNFQSRNILGREDYFSKKSSESFELSWSYFKDFGRIPLDPVDEITYYHLLLRSPQQAFLKAKLMQYVTSPTTPTPVISCPTTAPPTTPSCPPPGYPAIYMEKDVVVVDDIFLGSIPPVGNCSNSQDGTVFYYAGNTTSNWSDVYDASGRWDRRDHYCPSPCLCNDTVCYTPKAHEVS</sequence>
<proteinExistence type="predicted"/>
<accession>A0AC34FH51</accession>